<comment type="caution">
    <text evidence="1">The sequence shown here is derived from an EMBL/GenBank/DDBJ whole genome shotgun (WGS) entry which is preliminary data.</text>
</comment>
<dbReference type="Proteomes" id="UP000008553">
    <property type="component" value="Unassembled WGS sequence"/>
</dbReference>
<evidence type="ECO:0000313" key="1">
    <source>
        <dbReference type="EMBL" id="EAA17074.1"/>
    </source>
</evidence>
<sequence>MNGIYLNYHCKTYFSVLKKFIYFCSCLFNRRCIYIYINFLRIANVSIIIYEKYFFMATFSHYYDNSFFILKIDKLYFSFTI</sequence>
<feature type="non-terminal residue" evidence="1">
    <location>
        <position position="81"/>
    </location>
</feature>
<keyword evidence="2" id="KW-1185">Reference proteome</keyword>
<dbReference type="AlphaFoldDB" id="Q7REH0"/>
<proteinExistence type="predicted"/>
<evidence type="ECO:0000313" key="2">
    <source>
        <dbReference type="Proteomes" id="UP000008553"/>
    </source>
</evidence>
<gene>
    <name evidence="1" type="ORF">PY05094</name>
</gene>
<dbReference type="InParanoid" id="Q7REH0"/>
<name>Q7REH0_PLAYO</name>
<organism evidence="1 2">
    <name type="scientific">Plasmodium yoelii yoelii</name>
    <dbReference type="NCBI Taxonomy" id="73239"/>
    <lineage>
        <taxon>Eukaryota</taxon>
        <taxon>Sar</taxon>
        <taxon>Alveolata</taxon>
        <taxon>Apicomplexa</taxon>
        <taxon>Aconoidasida</taxon>
        <taxon>Haemosporida</taxon>
        <taxon>Plasmodiidae</taxon>
        <taxon>Plasmodium</taxon>
        <taxon>Plasmodium (Vinckeia)</taxon>
    </lineage>
</organism>
<dbReference type="EMBL" id="AABL01001596">
    <property type="protein sequence ID" value="EAA17074.1"/>
    <property type="molecule type" value="Genomic_DNA"/>
</dbReference>
<dbReference type="PaxDb" id="73239-Q7REH0"/>
<accession>Q7REH0</accession>
<protein>
    <submittedName>
        <fullName evidence="1">Uncharacterized protein</fullName>
    </submittedName>
</protein>
<reference evidence="1 2" key="1">
    <citation type="journal article" date="2002" name="Nature">
        <title>Genome sequence and comparative analysis of the model rodent malaria parasite Plasmodium yoelii yoelii.</title>
        <authorList>
            <person name="Carlton J.M."/>
            <person name="Angiuoli S.V."/>
            <person name="Suh B.B."/>
            <person name="Kooij T.W."/>
            <person name="Pertea M."/>
            <person name="Silva J.C."/>
            <person name="Ermolaeva M.D."/>
            <person name="Allen J.E."/>
            <person name="Selengut J.D."/>
            <person name="Koo H.L."/>
            <person name="Peterson J.D."/>
            <person name="Pop M."/>
            <person name="Kosack D.S."/>
            <person name="Shumway M.F."/>
            <person name="Bidwell S.L."/>
            <person name="Shallom S.J."/>
            <person name="van Aken S.E."/>
            <person name="Riedmuller S.B."/>
            <person name="Feldblyum T.V."/>
            <person name="Cho J.K."/>
            <person name="Quackenbush J."/>
            <person name="Sedegah M."/>
            <person name="Shoaibi A."/>
            <person name="Cummings L.M."/>
            <person name="Florens L."/>
            <person name="Yates J.R."/>
            <person name="Raine J.D."/>
            <person name="Sinden R.E."/>
            <person name="Harris M.A."/>
            <person name="Cunningham D.A."/>
            <person name="Preiser P.R."/>
            <person name="Bergman L.W."/>
            <person name="Vaidya A.B."/>
            <person name="van Lin L.H."/>
            <person name="Janse C.J."/>
            <person name="Waters A.P."/>
            <person name="Smith H.O."/>
            <person name="White O.R."/>
            <person name="Salzberg S.L."/>
            <person name="Venter J.C."/>
            <person name="Fraser C.M."/>
            <person name="Hoffman S.L."/>
            <person name="Gardner M.J."/>
            <person name="Carucci D.J."/>
        </authorList>
    </citation>
    <scope>NUCLEOTIDE SEQUENCE [LARGE SCALE GENOMIC DNA]</scope>
    <source>
        <strain evidence="1 2">17XNL</strain>
    </source>
</reference>